<dbReference type="AlphaFoldDB" id="A0A1M5U7N7"/>
<dbReference type="PANTHER" id="PTHR38445">
    <property type="entry name" value="HTH-TYPE TRANSCRIPTIONAL REPRESSOR YTRA"/>
    <property type="match status" value="1"/>
</dbReference>
<keyword evidence="2" id="KW-0238">DNA-binding</keyword>
<sequence>MLKDLKFDTDPNKFKYQQIVDCFIDNISKGNIKKNQTLPSINVFSKEYKVSRDTVEKAYKVLKSKNIIAANKGKTTYVQSTEISVKKNILYLMNKMNDYKSRVYNSFIDELGDDFNIDIEIYHCDESHFLKLLEKNIGNYDYYVIMPHFKSNHAKEFSFSDKAVEVIKKIPRNQLVILDNNDLSVDGDIIEIYQDFENDVYNALLNGKDKIINHKKMIVRIPENEQFSYQHKIYRGCKKFCIEHNMDYEVSSTDNLNLQKGELQFIIDDDDLVNVIDAINDNKLKIGKDIGVLSYNETPLKRLLGIAVISTDFKKMGKTAAKMLMERKKGKIKNTFSFINRKSI</sequence>
<keyword evidence="6" id="KW-1185">Reference proteome</keyword>
<dbReference type="Proteomes" id="UP000184109">
    <property type="component" value="Unassembled WGS sequence"/>
</dbReference>
<protein>
    <submittedName>
        <fullName evidence="5">Substrate-binding protein-like domain-containing protein</fullName>
    </submittedName>
</protein>
<dbReference type="SUPFAM" id="SSF53822">
    <property type="entry name" value="Periplasmic binding protein-like I"/>
    <property type="match status" value="1"/>
</dbReference>
<dbReference type="STRING" id="1195760.SAMN05444281_1086"/>
<dbReference type="PROSITE" id="PS50949">
    <property type="entry name" value="HTH_GNTR"/>
    <property type="match status" value="1"/>
</dbReference>
<dbReference type="Gene3D" id="1.10.10.10">
    <property type="entry name" value="Winged helix-like DNA-binding domain superfamily/Winged helix DNA-binding domain"/>
    <property type="match status" value="1"/>
</dbReference>
<dbReference type="CDD" id="cd07377">
    <property type="entry name" value="WHTH_GntR"/>
    <property type="match status" value="1"/>
</dbReference>
<gene>
    <name evidence="5" type="ORF">SAMN05444281_1086</name>
</gene>
<evidence type="ECO:0000313" key="6">
    <source>
        <dbReference type="Proteomes" id="UP000184109"/>
    </source>
</evidence>
<accession>A0A1M5U7N7</accession>
<dbReference type="Pfam" id="PF13377">
    <property type="entry name" value="Peripla_BP_3"/>
    <property type="match status" value="1"/>
</dbReference>
<dbReference type="SMART" id="SM00345">
    <property type="entry name" value="HTH_GNTR"/>
    <property type="match status" value="1"/>
</dbReference>
<evidence type="ECO:0000256" key="1">
    <source>
        <dbReference type="ARBA" id="ARBA00023015"/>
    </source>
</evidence>
<keyword evidence="3" id="KW-0804">Transcription</keyword>
<dbReference type="InterPro" id="IPR036388">
    <property type="entry name" value="WH-like_DNA-bd_sf"/>
</dbReference>
<evidence type="ECO:0000313" key="5">
    <source>
        <dbReference type="EMBL" id="SHH59062.1"/>
    </source>
</evidence>
<dbReference type="SUPFAM" id="SSF46785">
    <property type="entry name" value="Winged helix' DNA-binding domain"/>
    <property type="match status" value="1"/>
</dbReference>
<dbReference type="InterPro" id="IPR028082">
    <property type="entry name" value="Peripla_BP_I"/>
</dbReference>
<evidence type="ECO:0000256" key="2">
    <source>
        <dbReference type="ARBA" id="ARBA00023125"/>
    </source>
</evidence>
<evidence type="ECO:0000259" key="4">
    <source>
        <dbReference type="PROSITE" id="PS50949"/>
    </source>
</evidence>
<dbReference type="Gene3D" id="3.40.50.2300">
    <property type="match status" value="2"/>
</dbReference>
<dbReference type="InterPro" id="IPR046335">
    <property type="entry name" value="LacI/GalR-like_sensor"/>
</dbReference>
<dbReference type="InterPro" id="IPR036390">
    <property type="entry name" value="WH_DNA-bd_sf"/>
</dbReference>
<keyword evidence="1" id="KW-0805">Transcription regulation</keyword>
<dbReference type="PANTHER" id="PTHR38445:SF10">
    <property type="entry name" value="GNTR-FAMILY TRANSCRIPTIONAL REGULATOR"/>
    <property type="match status" value="1"/>
</dbReference>
<name>A0A1M5U7N7_9FLAO</name>
<organism evidence="5 6">
    <name type="scientific">Wenyingzhuangia marina</name>
    <dbReference type="NCBI Taxonomy" id="1195760"/>
    <lineage>
        <taxon>Bacteria</taxon>
        <taxon>Pseudomonadati</taxon>
        <taxon>Bacteroidota</taxon>
        <taxon>Flavobacteriia</taxon>
        <taxon>Flavobacteriales</taxon>
        <taxon>Flavobacteriaceae</taxon>
        <taxon>Wenyingzhuangia</taxon>
    </lineage>
</organism>
<reference evidence="6" key="1">
    <citation type="submission" date="2016-11" db="EMBL/GenBank/DDBJ databases">
        <authorList>
            <person name="Varghese N."/>
            <person name="Submissions S."/>
        </authorList>
    </citation>
    <scope>NUCLEOTIDE SEQUENCE [LARGE SCALE GENOMIC DNA]</scope>
    <source>
        <strain evidence="6">DSM 100572</strain>
    </source>
</reference>
<dbReference type="GO" id="GO:0003700">
    <property type="term" value="F:DNA-binding transcription factor activity"/>
    <property type="evidence" value="ECO:0007669"/>
    <property type="project" value="InterPro"/>
</dbReference>
<dbReference type="InterPro" id="IPR000524">
    <property type="entry name" value="Tscrpt_reg_HTH_GntR"/>
</dbReference>
<proteinExistence type="predicted"/>
<feature type="domain" description="HTH gntR-type" evidence="4">
    <location>
        <begin position="13"/>
        <end position="81"/>
    </location>
</feature>
<dbReference type="EMBL" id="FQXQ01000002">
    <property type="protein sequence ID" value="SHH59062.1"/>
    <property type="molecule type" value="Genomic_DNA"/>
</dbReference>
<evidence type="ECO:0000256" key="3">
    <source>
        <dbReference type="ARBA" id="ARBA00023163"/>
    </source>
</evidence>
<dbReference type="Pfam" id="PF00392">
    <property type="entry name" value="GntR"/>
    <property type="match status" value="1"/>
</dbReference>
<dbReference type="GO" id="GO:0003677">
    <property type="term" value="F:DNA binding"/>
    <property type="evidence" value="ECO:0007669"/>
    <property type="project" value="UniProtKB-KW"/>
</dbReference>